<reference evidence="2" key="1">
    <citation type="submission" date="2020-09" db="EMBL/GenBank/DDBJ databases">
        <authorList>
            <person name="Kikuchi T."/>
        </authorList>
    </citation>
    <scope>NUCLEOTIDE SEQUENCE</scope>
    <source>
        <strain evidence="2">Ka4C1</strain>
    </source>
</reference>
<accession>A0A7I8WNQ0</accession>
<comment type="caution">
    <text evidence="2">The sequence shown here is derived from an EMBL/GenBank/DDBJ whole genome shotgun (WGS) entry which is preliminary data.</text>
</comment>
<dbReference type="EMBL" id="CAJFDI010000002">
    <property type="protein sequence ID" value="CAD5213808.1"/>
    <property type="molecule type" value="Genomic_DNA"/>
</dbReference>
<dbReference type="Proteomes" id="UP000659654">
    <property type="component" value="Unassembled WGS sequence"/>
</dbReference>
<keyword evidence="3" id="KW-1185">Reference proteome</keyword>
<dbReference type="Proteomes" id="UP000582659">
    <property type="component" value="Unassembled WGS sequence"/>
</dbReference>
<protein>
    <submittedName>
        <fullName evidence="2">(pine wood nematode) hypothetical protein</fullName>
    </submittedName>
</protein>
<organism evidence="2 3">
    <name type="scientific">Bursaphelenchus xylophilus</name>
    <name type="common">Pinewood nematode worm</name>
    <name type="synonym">Aphelenchoides xylophilus</name>
    <dbReference type="NCBI Taxonomy" id="6326"/>
    <lineage>
        <taxon>Eukaryota</taxon>
        <taxon>Metazoa</taxon>
        <taxon>Ecdysozoa</taxon>
        <taxon>Nematoda</taxon>
        <taxon>Chromadorea</taxon>
        <taxon>Rhabditida</taxon>
        <taxon>Tylenchina</taxon>
        <taxon>Tylenchomorpha</taxon>
        <taxon>Aphelenchoidea</taxon>
        <taxon>Aphelenchoididae</taxon>
        <taxon>Bursaphelenchus</taxon>
    </lineage>
</organism>
<keyword evidence="1" id="KW-0732">Signal</keyword>
<proteinExistence type="predicted"/>
<dbReference type="EMBL" id="CAJFCV020000002">
    <property type="protein sequence ID" value="CAG9093399.1"/>
    <property type="molecule type" value="Genomic_DNA"/>
</dbReference>
<dbReference type="AlphaFoldDB" id="A0A7I8WNQ0"/>
<sequence length="238" mass="26201">MKLLVLCLCLAGVAASPKPSSVEPLRIYTLPLLPPSAHKVRLSKDVLNNLKMLADDAGVIYNISDIASSARELLKLVAKFNQKNSLHLALPFNLLRSQILKLHDYNPRDIEYSVALAGADIIYNVLSSQLSELERNPFDNAYLIARLLAKNEINAVIRSNLKILGRHFGAFVKSLSSLYGVAKRGGVPIFVEIENVLDVLSQPNVSNEQFKDAVLAVLKKLFSDKEAAKLLKSIGEQN</sequence>
<feature type="signal peptide" evidence="1">
    <location>
        <begin position="1"/>
        <end position="15"/>
    </location>
</feature>
<evidence type="ECO:0000256" key="1">
    <source>
        <dbReference type="SAM" id="SignalP"/>
    </source>
</evidence>
<dbReference type="SMR" id="A0A7I8WNQ0"/>
<gene>
    <name evidence="2" type="ORF">BXYJ_LOCUS3215</name>
</gene>
<evidence type="ECO:0000313" key="3">
    <source>
        <dbReference type="Proteomes" id="UP000659654"/>
    </source>
</evidence>
<evidence type="ECO:0000313" key="2">
    <source>
        <dbReference type="EMBL" id="CAD5213808.1"/>
    </source>
</evidence>
<feature type="chain" id="PRO_5036204398" evidence="1">
    <location>
        <begin position="16"/>
        <end position="238"/>
    </location>
</feature>
<name>A0A7I8WNQ0_BURXY</name>